<dbReference type="RefSeq" id="WP_156226317.1">
    <property type="nucleotide sequence ID" value="NZ_JBIUZV010000001.1"/>
</dbReference>
<accession>A0ABW8ET42</accession>
<evidence type="ECO:0000313" key="3">
    <source>
        <dbReference type="Proteomes" id="UP001617427"/>
    </source>
</evidence>
<proteinExistence type="predicted"/>
<protein>
    <submittedName>
        <fullName evidence="2">Uncharacterized protein</fullName>
    </submittedName>
</protein>
<reference evidence="2 3" key="1">
    <citation type="submission" date="2024-10" db="EMBL/GenBank/DDBJ databases">
        <title>The Natural Products Discovery Center: Release of the First 8490 Sequenced Strains for Exploring Actinobacteria Biosynthetic Diversity.</title>
        <authorList>
            <person name="Kalkreuter E."/>
            <person name="Kautsar S.A."/>
            <person name="Yang D."/>
            <person name="Bader C.D."/>
            <person name="Teijaro C.N."/>
            <person name="Fluegel L."/>
            <person name="Davis C.M."/>
            <person name="Simpson J.R."/>
            <person name="Lauterbach L."/>
            <person name="Steele A.D."/>
            <person name="Gui C."/>
            <person name="Meng S."/>
            <person name="Li G."/>
            <person name="Viehrig K."/>
            <person name="Ye F."/>
            <person name="Su P."/>
            <person name="Kiefer A.F."/>
            <person name="Nichols A."/>
            <person name="Cepeda A.J."/>
            <person name="Yan W."/>
            <person name="Fan B."/>
            <person name="Jiang Y."/>
            <person name="Adhikari A."/>
            <person name="Zheng C.-J."/>
            <person name="Schuster L."/>
            <person name="Cowan T.M."/>
            <person name="Smanski M.J."/>
            <person name="Chevrette M.G."/>
            <person name="De Carvalho L.P.S."/>
            <person name="Shen B."/>
        </authorList>
    </citation>
    <scope>NUCLEOTIDE SEQUENCE [LARGE SCALE GENOMIC DNA]</scope>
    <source>
        <strain evidence="2 3">NPDC087045</strain>
    </source>
</reference>
<sequence>MDINPINTLNTVVSNPIGIITDPLGTLTGGGGGNGNNGGGSKNGDIV</sequence>
<dbReference type="EMBL" id="JBIUZV010000001">
    <property type="protein sequence ID" value="MFJ3044625.1"/>
    <property type="molecule type" value="Genomic_DNA"/>
</dbReference>
<name>A0ABW8ET42_9BURK</name>
<dbReference type="Proteomes" id="UP001617427">
    <property type="component" value="Unassembled WGS sequence"/>
</dbReference>
<evidence type="ECO:0000313" key="2">
    <source>
        <dbReference type="EMBL" id="MFJ3044625.1"/>
    </source>
</evidence>
<feature type="compositionally biased region" description="Gly residues" evidence="1">
    <location>
        <begin position="27"/>
        <end position="47"/>
    </location>
</feature>
<keyword evidence="3" id="KW-1185">Reference proteome</keyword>
<evidence type="ECO:0000256" key="1">
    <source>
        <dbReference type="SAM" id="MobiDB-lite"/>
    </source>
</evidence>
<feature type="region of interest" description="Disordered" evidence="1">
    <location>
        <begin position="26"/>
        <end position="47"/>
    </location>
</feature>
<gene>
    <name evidence="2" type="ORF">ACIPEN_02235</name>
</gene>
<organism evidence="2 3">
    <name type="scientific">Herbaspirillum chlorophenolicum</name>
    <dbReference type="NCBI Taxonomy" id="211589"/>
    <lineage>
        <taxon>Bacteria</taxon>
        <taxon>Pseudomonadati</taxon>
        <taxon>Pseudomonadota</taxon>
        <taxon>Betaproteobacteria</taxon>
        <taxon>Burkholderiales</taxon>
        <taxon>Oxalobacteraceae</taxon>
        <taxon>Herbaspirillum</taxon>
    </lineage>
</organism>
<comment type="caution">
    <text evidence="2">The sequence shown here is derived from an EMBL/GenBank/DDBJ whole genome shotgun (WGS) entry which is preliminary data.</text>
</comment>